<reference evidence="2 3" key="1">
    <citation type="journal article" date="2020" name="Nat. Commun.">
        <title>The structures of two archaeal type IV pili illuminate evolutionary relationships.</title>
        <authorList>
            <person name="Wang F."/>
            <person name="Baquero D.P."/>
            <person name="Su Z."/>
            <person name="Beltran L.C."/>
            <person name="Prangishvili D."/>
            <person name="Krupovic M."/>
            <person name="Egelman E.H."/>
        </authorList>
    </citation>
    <scope>NUCLEOTIDE SEQUENCE [LARGE SCALE GENOMIC DNA]</scope>
    <source>
        <strain evidence="2 3">2GA</strain>
    </source>
</reference>
<feature type="domain" description="NurA" evidence="1">
    <location>
        <begin position="40"/>
        <end position="222"/>
    </location>
</feature>
<dbReference type="RefSeq" id="WP_011901361.1">
    <property type="nucleotide sequence ID" value="NZ_JAAVJF010000006.1"/>
</dbReference>
<comment type="caution">
    <text evidence="2">The sequence shown here is derived from an EMBL/GenBank/DDBJ whole genome shotgun (WGS) entry which is preliminary data.</text>
</comment>
<evidence type="ECO:0000259" key="1">
    <source>
        <dbReference type="SMART" id="SM00933"/>
    </source>
</evidence>
<dbReference type="Pfam" id="PF09376">
    <property type="entry name" value="NurA"/>
    <property type="match status" value="1"/>
</dbReference>
<organism evidence="2 3">
    <name type="scientific">Pyrobaculum arsenaticum</name>
    <dbReference type="NCBI Taxonomy" id="121277"/>
    <lineage>
        <taxon>Archaea</taxon>
        <taxon>Thermoproteota</taxon>
        <taxon>Thermoprotei</taxon>
        <taxon>Thermoproteales</taxon>
        <taxon>Thermoproteaceae</taxon>
        <taxon>Pyrobaculum</taxon>
    </lineage>
</organism>
<evidence type="ECO:0000313" key="3">
    <source>
        <dbReference type="Proteomes" id="UP000554766"/>
    </source>
</evidence>
<evidence type="ECO:0000313" key="2">
    <source>
        <dbReference type="EMBL" id="NYR16579.1"/>
    </source>
</evidence>
<dbReference type="AlphaFoldDB" id="A0A7L4PC84"/>
<dbReference type="SMART" id="SM00933">
    <property type="entry name" value="NurA"/>
    <property type="match status" value="1"/>
</dbReference>
<dbReference type="OMA" id="LYVEFPK"/>
<accession>A0A7L4PC84</accession>
<protein>
    <submittedName>
        <fullName evidence="2">DNA double-strand break repair nuclease NurA</fullName>
    </submittedName>
</protein>
<dbReference type="InterPro" id="IPR018977">
    <property type="entry name" value="NurA_domain"/>
</dbReference>
<dbReference type="Proteomes" id="UP000554766">
    <property type="component" value="Unassembled WGS sequence"/>
</dbReference>
<sequence>MRQLLSEILRLAELEISAKRADIPDELKRLVVWCNGDERPDYYAVDSGYVLRRIGNSDVLVQIMVAVGRDIRKKFVVTKVSENPHLVARINEINFAESIKSQLVLVDGPLTPYVHDTGVIGVSKDPRLVRYGPRIRDAELRDVFVHLVKTLGERDVAALLLRDAPPGSFLEPVKIGGLMGTYFKSEWVLYVEFPENIPGDLLCPLFRKYPIRLRTAHHLARVNREFLKTLRTVASSILGTPPQIRDLL</sequence>
<name>A0A7L4PC84_9CREN</name>
<gene>
    <name evidence="2" type="ORF">HC235_11705</name>
</gene>
<keyword evidence="3" id="KW-1185">Reference proteome</keyword>
<dbReference type="EMBL" id="JAAVJF010000006">
    <property type="protein sequence ID" value="NYR16579.1"/>
    <property type="molecule type" value="Genomic_DNA"/>
</dbReference>
<proteinExistence type="predicted"/>
<dbReference type="GeneID" id="5055358"/>